<evidence type="ECO:0000313" key="2">
    <source>
        <dbReference type="Proteomes" id="UP000242219"/>
    </source>
</evidence>
<reference evidence="1 2" key="1">
    <citation type="journal article" date="2016" name="Genome Announc.">
        <title>Draft Genome Sequence of the Anaerobic Ammonium-Oxidizing Bacterium 'Candidatus Brocadia sp. 40'.</title>
        <authorList>
            <person name="Ali M."/>
            <person name="Haroon M.F."/>
            <person name="Narita Y."/>
            <person name="Zhang L."/>
            <person name="Rangel Shaw D."/>
            <person name="Okabe S."/>
            <person name="Saikaly P.E."/>
        </authorList>
    </citation>
    <scope>NUCLEOTIDE SEQUENCE [LARGE SCALE GENOMIC DNA]</scope>
    <source>
        <strain evidence="1 2">40</strain>
    </source>
</reference>
<evidence type="ECO:0000313" key="1">
    <source>
        <dbReference type="EMBL" id="OQD45416.1"/>
    </source>
</evidence>
<accession>A0A1V6LZ99</accession>
<dbReference type="EMBL" id="MJUW02000092">
    <property type="protein sequence ID" value="OQD45416.1"/>
    <property type="molecule type" value="Genomic_DNA"/>
</dbReference>
<comment type="caution">
    <text evidence="1">The sequence shown here is derived from an EMBL/GenBank/DDBJ whole genome shotgun (WGS) entry which is preliminary data.</text>
</comment>
<sequence>MNVFVEIKQYIISFDIGKTSSHILTVDIYKDDGEYLDSFAVYASSEDIPEMFLKRLPDLSYHDIKFFTSEVETLVREPNNGTSFLDAMQRYRVSDNRLKELGLKTPDDPGKN</sequence>
<name>A0A1V6LZ99_9BACT</name>
<keyword evidence="2" id="KW-1185">Reference proteome</keyword>
<dbReference type="Proteomes" id="UP000242219">
    <property type="component" value="Unassembled WGS sequence"/>
</dbReference>
<dbReference type="AlphaFoldDB" id="A0A1V6LZ99"/>
<organism evidence="1 2">
    <name type="scientific">Candidatus Brocadia sapporoensis</name>
    <dbReference type="NCBI Taxonomy" id="392547"/>
    <lineage>
        <taxon>Bacteria</taxon>
        <taxon>Pseudomonadati</taxon>
        <taxon>Planctomycetota</taxon>
        <taxon>Candidatus Brocadiia</taxon>
        <taxon>Candidatus Brocadiales</taxon>
        <taxon>Candidatus Brocadiaceae</taxon>
        <taxon>Candidatus Brocadia</taxon>
    </lineage>
</organism>
<proteinExistence type="predicted"/>
<gene>
    <name evidence="1" type="ORF">BIY37_08655</name>
</gene>
<protein>
    <submittedName>
        <fullName evidence="1">Uncharacterized protein</fullName>
    </submittedName>
</protein>
<dbReference type="RefSeq" id="WP_070067421.1">
    <property type="nucleotide sequence ID" value="NZ_MJUW02000092.1"/>
</dbReference>